<evidence type="ECO:0000256" key="14">
    <source>
        <dbReference type="ARBA" id="ARBA00079807"/>
    </source>
</evidence>
<evidence type="ECO:0000256" key="6">
    <source>
        <dbReference type="ARBA" id="ARBA00022676"/>
    </source>
</evidence>
<evidence type="ECO:0000259" key="15">
    <source>
        <dbReference type="Pfam" id="PF14681"/>
    </source>
</evidence>
<dbReference type="CDD" id="cd06223">
    <property type="entry name" value="PRTases_typeI"/>
    <property type="match status" value="1"/>
</dbReference>
<sequence length="219" mass="24318">MHVHNLSEQNSILNTFIAEMRNISVQKDSMRFRRNIERAGEILGYELSKTLDYQSSEITTPLGTAKENLPNNDIVLCSVLRAGVPIHNGLLNYFDKAENAFISAYRHHKHNPESFEIIVEYLACPNLEGKTLILADPMLATGQSMVATFEALKPFGTPKNIHLVSVIGAKAGVDYLSKHFTKDTHLWIAAIDDTLNDRGYIVPGLGDAGDLAFGEKLQH</sequence>
<dbReference type="OrthoDB" id="9781675at2"/>
<keyword evidence="17" id="KW-1185">Reference proteome</keyword>
<protein>
    <recommendedName>
        <fullName evidence="13">Uracil phosphoribosyltransferase</fullName>
        <ecNumber evidence="4">2.4.2.9</ecNumber>
    </recommendedName>
    <alternativeName>
        <fullName evidence="10">UMP pyrophosphorylase</fullName>
    </alternativeName>
    <alternativeName>
        <fullName evidence="14">UPRTase</fullName>
    </alternativeName>
</protein>
<evidence type="ECO:0000256" key="7">
    <source>
        <dbReference type="ARBA" id="ARBA00022679"/>
    </source>
</evidence>
<dbReference type="InterPro" id="IPR050137">
    <property type="entry name" value="PyrR_bifunctional"/>
</dbReference>
<gene>
    <name evidence="16" type="ORF">C1T31_01085</name>
</gene>
<keyword evidence="8" id="KW-0547">Nucleotide-binding</keyword>
<accession>A0A2K1E392</accession>
<dbReference type="Proteomes" id="UP000236641">
    <property type="component" value="Unassembled WGS sequence"/>
</dbReference>
<evidence type="ECO:0000313" key="16">
    <source>
        <dbReference type="EMBL" id="PNQ74764.1"/>
    </source>
</evidence>
<evidence type="ECO:0000256" key="8">
    <source>
        <dbReference type="ARBA" id="ARBA00022741"/>
    </source>
</evidence>
<dbReference type="FunFam" id="3.40.50.2020:FF:000023">
    <property type="entry name" value="Probable uracil phosphoribosyltransferase"/>
    <property type="match status" value="1"/>
</dbReference>
<keyword evidence="7 16" id="KW-0808">Transferase</keyword>
<dbReference type="InterPro" id="IPR029057">
    <property type="entry name" value="PRTase-like"/>
</dbReference>
<evidence type="ECO:0000256" key="4">
    <source>
        <dbReference type="ARBA" id="ARBA00011894"/>
    </source>
</evidence>
<dbReference type="InterPro" id="IPR000836">
    <property type="entry name" value="PRTase_dom"/>
</dbReference>
<organism evidence="16 17">
    <name type="scientific">Hanstruepera neustonica</name>
    <dbReference type="NCBI Taxonomy" id="1445657"/>
    <lineage>
        <taxon>Bacteria</taxon>
        <taxon>Pseudomonadati</taxon>
        <taxon>Bacteroidota</taxon>
        <taxon>Flavobacteriia</taxon>
        <taxon>Flavobacteriales</taxon>
        <taxon>Flavobacteriaceae</taxon>
        <taxon>Hanstruepera</taxon>
    </lineage>
</organism>
<dbReference type="Gene3D" id="3.40.50.2020">
    <property type="match status" value="1"/>
</dbReference>
<dbReference type="GO" id="GO:0005525">
    <property type="term" value="F:GTP binding"/>
    <property type="evidence" value="ECO:0007669"/>
    <property type="project" value="UniProtKB-KW"/>
</dbReference>
<dbReference type="PANTHER" id="PTHR11608:SF0">
    <property type="entry name" value="BIFUNCTIONAL PROTEIN PYRR"/>
    <property type="match status" value="1"/>
</dbReference>
<reference evidence="16 17" key="1">
    <citation type="submission" date="2018-01" db="EMBL/GenBank/DDBJ databases">
        <title>The draft genome of Hanstruepera neustonica JCM19743.</title>
        <authorList>
            <person name="He R.-H."/>
            <person name="Du Z.-J."/>
        </authorList>
    </citation>
    <scope>NUCLEOTIDE SEQUENCE [LARGE SCALE GENOMIC DNA]</scope>
    <source>
        <strain evidence="16 17">JCM19743</strain>
    </source>
</reference>
<comment type="caution">
    <text evidence="16">The sequence shown here is derived from an EMBL/GenBank/DDBJ whole genome shotgun (WGS) entry which is preliminary data.</text>
</comment>
<dbReference type="PANTHER" id="PTHR11608">
    <property type="entry name" value="BIFUNCTIONAL PROTEIN PYRR"/>
    <property type="match status" value="1"/>
</dbReference>
<comment type="function">
    <text evidence="12">Catalyzes the conversion of uracil and 5-phospho-alpha-D-ribose 1-diphosphate (PRPP) to UMP and diphosphate.</text>
</comment>
<keyword evidence="9" id="KW-0342">GTP-binding</keyword>
<evidence type="ECO:0000256" key="3">
    <source>
        <dbReference type="ARBA" id="ARBA00009516"/>
    </source>
</evidence>
<evidence type="ECO:0000256" key="9">
    <source>
        <dbReference type="ARBA" id="ARBA00023134"/>
    </source>
</evidence>
<evidence type="ECO:0000256" key="10">
    <source>
        <dbReference type="ARBA" id="ARBA00031082"/>
    </source>
</evidence>
<comment type="cofactor">
    <cofactor evidence="1">
        <name>Mg(2+)</name>
        <dbReference type="ChEBI" id="CHEBI:18420"/>
    </cofactor>
</comment>
<evidence type="ECO:0000256" key="11">
    <source>
        <dbReference type="ARBA" id="ARBA00052919"/>
    </source>
</evidence>
<dbReference type="EMBL" id="POWF01000001">
    <property type="protein sequence ID" value="PNQ74764.1"/>
    <property type="molecule type" value="Genomic_DNA"/>
</dbReference>
<comment type="catalytic activity">
    <reaction evidence="11">
        <text>UMP + diphosphate = 5-phospho-alpha-D-ribose 1-diphosphate + uracil</text>
        <dbReference type="Rhea" id="RHEA:13017"/>
        <dbReference type="ChEBI" id="CHEBI:17568"/>
        <dbReference type="ChEBI" id="CHEBI:33019"/>
        <dbReference type="ChEBI" id="CHEBI:57865"/>
        <dbReference type="ChEBI" id="CHEBI:58017"/>
        <dbReference type="EC" id="2.4.2.9"/>
    </reaction>
</comment>
<evidence type="ECO:0000256" key="12">
    <source>
        <dbReference type="ARBA" id="ARBA00056901"/>
    </source>
</evidence>
<dbReference type="GO" id="GO:0004845">
    <property type="term" value="F:uracil phosphoribosyltransferase activity"/>
    <property type="evidence" value="ECO:0007669"/>
    <property type="project" value="UniProtKB-EC"/>
</dbReference>
<name>A0A2K1E392_9FLAO</name>
<feature type="domain" description="Phosphoribosyltransferase" evidence="15">
    <location>
        <begin position="10"/>
        <end position="214"/>
    </location>
</feature>
<keyword evidence="5" id="KW-0021">Allosteric enzyme</keyword>
<evidence type="ECO:0000256" key="5">
    <source>
        <dbReference type="ARBA" id="ARBA00022533"/>
    </source>
</evidence>
<comment type="pathway">
    <text evidence="2">Pyrimidine metabolism; UMP biosynthesis via salvage pathway; UMP from uracil: step 1/1.</text>
</comment>
<evidence type="ECO:0000256" key="1">
    <source>
        <dbReference type="ARBA" id="ARBA00001946"/>
    </source>
</evidence>
<evidence type="ECO:0000256" key="2">
    <source>
        <dbReference type="ARBA" id="ARBA00005180"/>
    </source>
</evidence>
<keyword evidence="6 16" id="KW-0328">Glycosyltransferase</keyword>
<evidence type="ECO:0000256" key="13">
    <source>
        <dbReference type="ARBA" id="ARBA00072146"/>
    </source>
</evidence>
<dbReference type="Pfam" id="PF14681">
    <property type="entry name" value="UPRTase"/>
    <property type="match status" value="1"/>
</dbReference>
<dbReference type="AlphaFoldDB" id="A0A2K1E392"/>
<comment type="similarity">
    <text evidence="3">Belongs to the UPRTase family.</text>
</comment>
<dbReference type="EC" id="2.4.2.9" evidence="4"/>
<dbReference type="NCBIfam" id="NF001097">
    <property type="entry name" value="PRK00129.1"/>
    <property type="match status" value="1"/>
</dbReference>
<dbReference type="SUPFAM" id="SSF53271">
    <property type="entry name" value="PRTase-like"/>
    <property type="match status" value="1"/>
</dbReference>
<proteinExistence type="inferred from homology"/>
<evidence type="ECO:0000313" key="17">
    <source>
        <dbReference type="Proteomes" id="UP000236641"/>
    </source>
</evidence>
<dbReference type="RefSeq" id="WP_103050617.1">
    <property type="nucleotide sequence ID" value="NZ_POWF01000001.1"/>
</dbReference>